<protein>
    <submittedName>
        <fullName evidence="2">Bacterial Transmembrane Pair family protein</fullName>
    </submittedName>
</protein>
<proteinExistence type="predicted"/>
<dbReference type="AlphaFoldDB" id="A0A084UEQ9"/>
<feature type="domain" description="Chlorhexidine efflux transporter" evidence="1">
    <location>
        <begin position="2"/>
        <end position="30"/>
    </location>
</feature>
<evidence type="ECO:0000313" key="2">
    <source>
        <dbReference type="EMBL" id="KFB11445.1"/>
    </source>
</evidence>
<dbReference type="InterPro" id="IPR007896">
    <property type="entry name" value="BTP_bacteria"/>
</dbReference>
<comment type="caution">
    <text evidence="2">The sequence shown here is derived from an EMBL/GenBank/DDBJ whole genome shotgun (WGS) entry which is preliminary data.</text>
</comment>
<dbReference type="RefSeq" id="WP_280113660.1">
    <property type="nucleotide sequence ID" value="NZ_JMQM01000001.1"/>
</dbReference>
<keyword evidence="3" id="KW-1185">Reference proteome</keyword>
<dbReference type="Proteomes" id="UP000053675">
    <property type="component" value="Unassembled WGS sequence"/>
</dbReference>
<keyword evidence="2" id="KW-0812">Transmembrane</keyword>
<organism evidence="2 3">
    <name type="scientific">Nitratireductor basaltis</name>
    <dbReference type="NCBI Taxonomy" id="472175"/>
    <lineage>
        <taxon>Bacteria</taxon>
        <taxon>Pseudomonadati</taxon>
        <taxon>Pseudomonadota</taxon>
        <taxon>Alphaproteobacteria</taxon>
        <taxon>Hyphomicrobiales</taxon>
        <taxon>Phyllobacteriaceae</taxon>
        <taxon>Nitratireductor</taxon>
    </lineage>
</organism>
<keyword evidence="2" id="KW-0472">Membrane</keyword>
<sequence length="30" mass="3424">MRRPADRIRHAISFEVIGLSITKPLAAWAF</sequence>
<accession>A0A084UEQ9</accession>
<name>A0A084UEQ9_9HYPH</name>
<gene>
    <name evidence="2" type="ORF">EL18_02493</name>
</gene>
<dbReference type="EMBL" id="JMQM01000001">
    <property type="protein sequence ID" value="KFB11445.1"/>
    <property type="molecule type" value="Genomic_DNA"/>
</dbReference>
<dbReference type="STRING" id="472175.EL18_02493"/>
<dbReference type="Pfam" id="PF05232">
    <property type="entry name" value="BTP"/>
    <property type="match status" value="1"/>
</dbReference>
<reference evidence="2 3" key="1">
    <citation type="submission" date="2014-05" db="EMBL/GenBank/DDBJ databases">
        <title>Draft Genome Sequence of Nitratireductor basaltis Strain UMTGB225, A Marine Bacterium Isolated from Green Barrel Tunicate.</title>
        <authorList>
            <person name="Gan H.Y."/>
        </authorList>
    </citation>
    <scope>NUCLEOTIDE SEQUENCE [LARGE SCALE GENOMIC DNA]</scope>
    <source>
        <strain evidence="2 3">UMTGB225</strain>
    </source>
</reference>
<evidence type="ECO:0000259" key="1">
    <source>
        <dbReference type="Pfam" id="PF05232"/>
    </source>
</evidence>
<evidence type="ECO:0000313" key="3">
    <source>
        <dbReference type="Proteomes" id="UP000053675"/>
    </source>
</evidence>